<proteinExistence type="predicted"/>
<evidence type="ECO:0000313" key="2">
    <source>
        <dbReference type="Proteomes" id="UP001501638"/>
    </source>
</evidence>
<organism evidence="1 2">
    <name type="scientific">Streptomyces macrosporus</name>
    <dbReference type="NCBI Taxonomy" id="44032"/>
    <lineage>
        <taxon>Bacteria</taxon>
        <taxon>Bacillati</taxon>
        <taxon>Actinomycetota</taxon>
        <taxon>Actinomycetes</taxon>
        <taxon>Kitasatosporales</taxon>
        <taxon>Streptomycetaceae</taxon>
        <taxon>Streptomyces</taxon>
    </lineage>
</organism>
<keyword evidence="2" id="KW-1185">Reference proteome</keyword>
<comment type="caution">
    <text evidence="1">The sequence shown here is derived from an EMBL/GenBank/DDBJ whole genome shotgun (WGS) entry which is preliminary data.</text>
</comment>
<sequence>MAWVRCSMTYCVLEGTGTGATPVRGALMRGGSQVGSGIRQRVIYGVSYMTYDVRRAVGRN</sequence>
<reference evidence="1 2" key="1">
    <citation type="journal article" date="2019" name="Int. J. Syst. Evol. Microbiol.">
        <title>The Global Catalogue of Microorganisms (GCM) 10K type strain sequencing project: providing services to taxonomists for standard genome sequencing and annotation.</title>
        <authorList>
            <consortium name="The Broad Institute Genomics Platform"/>
            <consortium name="The Broad Institute Genome Sequencing Center for Infectious Disease"/>
            <person name="Wu L."/>
            <person name="Ma J."/>
        </authorList>
    </citation>
    <scope>NUCLEOTIDE SEQUENCE [LARGE SCALE GENOMIC DNA]</scope>
    <source>
        <strain evidence="1 2">JCM 6305</strain>
    </source>
</reference>
<protein>
    <submittedName>
        <fullName evidence="1">Uncharacterized protein</fullName>
    </submittedName>
</protein>
<dbReference type="EMBL" id="BAAASZ010000037">
    <property type="protein sequence ID" value="GAA2461639.1"/>
    <property type="molecule type" value="Genomic_DNA"/>
</dbReference>
<dbReference type="Proteomes" id="UP001501638">
    <property type="component" value="Unassembled WGS sequence"/>
</dbReference>
<accession>A0ABN3KJL5</accession>
<gene>
    <name evidence="1" type="ORF">GCM10010405_52550</name>
</gene>
<name>A0ABN3KJL5_9ACTN</name>
<evidence type="ECO:0000313" key="1">
    <source>
        <dbReference type="EMBL" id="GAA2461639.1"/>
    </source>
</evidence>